<comment type="caution">
    <text evidence="1">The sequence shown here is derived from an EMBL/GenBank/DDBJ whole genome shotgun (WGS) entry which is preliminary data.</text>
</comment>
<dbReference type="AlphaFoldDB" id="A0AAV4MPP7"/>
<evidence type="ECO:0000313" key="1">
    <source>
        <dbReference type="EMBL" id="GIX73986.1"/>
    </source>
</evidence>
<evidence type="ECO:0000313" key="2">
    <source>
        <dbReference type="Proteomes" id="UP001054945"/>
    </source>
</evidence>
<dbReference type="EMBL" id="BPLR01020013">
    <property type="protein sequence ID" value="GIX73986.1"/>
    <property type="molecule type" value="Genomic_DNA"/>
</dbReference>
<keyword evidence="2" id="KW-1185">Reference proteome</keyword>
<reference evidence="1 2" key="1">
    <citation type="submission" date="2021-06" db="EMBL/GenBank/DDBJ databases">
        <title>Caerostris extrusa draft genome.</title>
        <authorList>
            <person name="Kono N."/>
            <person name="Arakawa K."/>
        </authorList>
    </citation>
    <scope>NUCLEOTIDE SEQUENCE [LARGE SCALE GENOMIC DNA]</scope>
</reference>
<accession>A0AAV4MPP7</accession>
<proteinExistence type="predicted"/>
<protein>
    <submittedName>
        <fullName evidence="1">Uncharacterized protein</fullName>
    </submittedName>
</protein>
<gene>
    <name evidence="1" type="ORF">CEXT_409841</name>
</gene>
<sequence length="89" mass="10201">MILVNTWIWQISIQMEVNSMLARCKKYEEESIEPQSKPSDVSGDPWCHDFLAVPWLDPRTPQGCDYASEACTYSGRCLHYQQLTDGTSN</sequence>
<organism evidence="1 2">
    <name type="scientific">Caerostris extrusa</name>
    <name type="common">Bark spider</name>
    <name type="synonym">Caerostris bankana</name>
    <dbReference type="NCBI Taxonomy" id="172846"/>
    <lineage>
        <taxon>Eukaryota</taxon>
        <taxon>Metazoa</taxon>
        <taxon>Ecdysozoa</taxon>
        <taxon>Arthropoda</taxon>
        <taxon>Chelicerata</taxon>
        <taxon>Arachnida</taxon>
        <taxon>Araneae</taxon>
        <taxon>Araneomorphae</taxon>
        <taxon>Entelegynae</taxon>
        <taxon>Araneoidea</taxon>
        <taxon>Araneidae</taxon>
        <taxon>Caerostris</taxon>
    </lineage>
</organism>
<name>A0AAV4MPP7_CAEEX</name>
<dbReference type="Proteomes" id="UP001054945">
    <property type="component" value="Unassembled WGS sequence"/>
</dbReference>